<keyword evidence="5" id="KW-1185">Reference proteome</keyword>
<evidence type="ECO:0000313" key="4">
    <source>
        <dbReference type="EMBL" id="SEB00174.1"/>
    </source>
</evidence>
<dbReference type="Pfam" id="PF00462">
    <property type="entry name" value="Glutaredoxin"/>
    <property type="match status" value="1"/>
</dbReference>
<protein>
    <submittedName>
        <fullName evidence="4">Glutaredoxin-like protein, YruB-family</fullName>
    </submittedName>
</protein>
<evidence type="ECO:0000256" key="1">
    <source>
        <dbReference type="ARBA" id="ARBA00023157"/>
    </source>
</evidence>
<evidence type="ECO:0000259" key="3">
    <source>
        <dbReference type="Pfam" id="PF00462"/>
    </source>
</evidence>
<dbReference type="CDD" id="cd02976">
    <property type="entry name" value="NrdH"/>
    <property type="match status" value="1"/>
</dbReference>
<dbReference type="RefSeq" id="WP_093045687.1">
    <property type="nucleotide sequence ID" value="NZ_FNQR01000012.1"/>
</dbReference>
<dbReference type="InterPro" id="IPR036249">
    <property type="entry name" value="Thioredoxin-like_sf"/>
</dbReference>
<dbReference type="InterPro" id="IPR011767">
    <property type="entry name" value="GLR_AS"/>
</dbReference>
<dbReference type="PRINTS" id="PR00160">
    <property type="entry name" value="GLUTAREDOXIN"/>
</dbReference>
<dbReference type="PROSITE" id="PS00195">
    <property type="entry name" value="GLUTAREDOXIN_1"/>
    <property type="match status" value="1"/>
</dbReference>
<accession>A0A1H4FSA2</accession>
<feature type="domain" description="Glutaredoxin" evidence="3">
    <location>
        <begin position="2"/>
        <end position="61"/>
    </location>
</feature>
<dbReference type="PANTHER" id="PTHR34386:SF1">
    <property type="entry name" value="GLUTAREDOXIN-LIKE PROTEIN NRDH"/>
    <property type="match status" value="1"/>
</dbReference>
<keyword evidence="1" id="KW-1015">Disulfide bond</keyword>
<sequence length="76" mass="8699">MVTVYTTSTCPYCTMVKQFLDQMSVNYDEVNLEKDPEAARKLVETTGEMGVPQTNIDGQWIIGFDPETFLKYLPKQ</sequence>
<dbReference type="GO" id="GO:0009055">
    <property type="term" value="F:electron transfer activity"/>
    <property type="evidence" value="ECO:0007669"/>
    <property type="project" value="TreeGrafter"/>
</dbReference>
<name>A0A1H4FSA2_9BACI</name>
<dbReference type="InterPro" id="IPR002109">
    <property type="entry name" value="Glutaredoxin"/>
</dbReference>
<dbReference type="InterPro" id="IPR014025">
    <property type="entry name" value="Glutaredoxin_subgr"/>
</dbReference>
<gene>
    <name evidence="4" type="ORF">SAMN05421743_112101</name>
</gene>
<dbReference type="STRING" id="571932.SAMN05421743_112101"/>
<dbReference type="PROSITE" id="PS51354">
    <property type="entry name" value="GLUTAREDOXIN_2"/>
    <property type="match status" value="1"/>
</dbReference>
<evidence type="ECO:0000313" key="5">
    <source>
        <dbReference type="Proteomes" id="UP000198584"/>
    </source>
</evidence>
<organism evidence="4 5">
    <name type="scientific">Thalassobacillus cyri</name>
    <dbReference type="NCBI Taxonomy" id="571932"/>
    <lineage>
        <taxon>Bacteria</taxon>
        <taxon>Bacillati</taxon>
        <taxon>Bacillota</taxon>
        <taxon>Bacilli</taxon>
        <taxon>Bacillales</taxon>
        <taxon>Bacillaceae</taxon>
        <taxon>Thalassobacillus</taxon>
    </lineage>
</organism>
<keyword evidence="2" id="KW-0676">Redox-active center</keyword>
<dbReference type="Gene3D" id="3.40.30.10">
    <property type="entry name" value="Glutaredoxin"/>
    <property type="match status" value="1"/>
</dbReference>
<dbReference type="SUPFAM" id="SSF52833">
    <property type="entry name" value="Thioredoxin-like"/>
    <property type="match status" value="1"/>
</dbReference>
<dbReference type="AlphaFoldDB" id="A0A1H4FSA2"/>
<proteinExistence type="predicted"/>
<dbReference type="EMBL" id="FNQR01000012">
    <property type="protein sequence ID" value="SEB00174.1"/>
    <property type="molecule type" value="Genomic_DNA"/>
</dbReference>
<evidence type="ECO:0000256" key="2">
    <source>
        <dbReference type="ARBA" id="ARBA00023284"/>
    </source>
</evidence>
<dbReference type="PANTHER" id="PTHR34386">
    <property type="entry name" value="GLUTAREDOXIN"/>
    <property type="match status" value="1"/>
</dbReference>
<reference evidence="5" key="1">
    <citation type="submission" date="2016-10" db="EMBL/GenBank/DDBJ databases">
        <authorList>
            <person name="Varghese N."/>
            <person name="Submissions S."/>
        </authorList>
    </citation>
    <scope>NUCLEOTIDE SEQUENCE [LARGE SCALE GENOMIC DNA]</scope>
    <source>
        <strain evidence="5">CCM7597</strain>
    </source>
</reference>
<dbReference type="Proteomes" id="UP000198584">
    <property type="component" value="Unassembled WGS sequence"/>
</dbReference>
<dbReference type="InterPro" id="IPR051548">
    <property type="entry name" value="Grx-like_ET"/>
</dbReference>
<dbReference type="GO" id="GO:0045454">
    <property type="term" value="P:cell redox homeostasis"/>
    <property type="evidence" value="ECO:0007669"/>
    <property type="project" value="TreeGrafter"/>
</dbReference>
<dbReference type="OrthoDB" id="9795531at2"/>